<feature type="domain" description="F-box protein At3g26010-like beta-propeller" evidence="2">
    <location>
        <begin position="124"/>
        <end position="360"/>
    </location>
</feature>
<feature type="domain" description="F-box" evidence="1">
    <location>
        <begin position="3"/>
        <end position="40"/>
    </location>
</feature>
<evidence type="ECO:0000313" key="4">
    <source>
        <dbReference type="Proteomes" id="UP001341840"/>
    </source>
</evidence>
<accession>A0ABU6VIM0</accession>
<evidence type="ECO:0000259" key="1">
    <source>
        <dbReference type="Pfam" id="PF00646"/>
    </source>
</evidence>
<dbReference type="Pfam" id="PF00646">
    <property type="entry name" value="F-box"/>
    <property type="match status" value="1"/>
</dbReference>
<sequence>MEKLSDDLLVEIYSHLPYKIAVRCKSISKRFLNLISNTIFIERSILHHHTLLLHMNDEEREKEWRLCSLSRRKKLVLFIPNIVHDDLSLNPQNHFSLSFLGPKFNSKRDELPPRLGKHYNKYSKIVGFSNGLLLCKKSPHERLYFVCNPLTKKSLKAVPIAPPRRGQNRRKKNLGHTLEGFLCESYYNIEENTNRVSVTVQSLRFRIIRIFFFKGTTCEFLRGITKSKFEVVVFSSETGKWTTKLVSCTNGSSFTQPTIISDTLAHEGKLYFIGNDNILVYDPFRNENECNIIEFPSGSDRRNICYTGRIGVSCGTIRLSSFSSLSSSLVKVWELKNDHQENNNNDNGWCLLHEVCVPQQDESSVRDELRGRDGAYEVGYGVFRVRGFHPYHGDVVLFQFNHRIFYGNLKTKEFHTIGYGTQLYHYLQLICLDLPLWPTPLPSIQ</sequence>
<gene>
    <name evidence="3" type="ORF">PIB30_058836</name>
</gene>
<dbReference type="InterPro" id="IPR056592">
    <property type="entry name" value="Beta-prop_At3g26010-like"/>
</dbReference>
<evidence type="ECO:0000313" key="3">
    <source>
        <dbReference type="EMBL" id="MED6173389.1"/>
    </source>
</evidence>
<comment type="caution">
    <text evidence="3">The sequence shown here is derived from an EMBL/GenBank/DDBJ whole genome shotgun (WGS) entry which is preliminary data.</text>
</comment>
<name>A0ABU6VIM0_9FABA</name>
<keyword evidence="4" id="KW-1185">Reference proteome</keyword>
<dbReference type="Proteomes" id="UP001341840">
    <property type="component" value="Unassembled WGS sequence"/>
</dbReference>
<dbReference type="PANTHER" id="PTHR35546">
    <property type="entry name" value="F-BOX PROTEIN INTERACTION DOMAIN PROTEIN-RELATED"/>
    <property type="match status" value="1"/>
</dbReference>
<evidence type="ECO:0008006" key="5">
    <source>
        <dbReference type="Google" id="ProtNLM"/>
    </source>
</evidence>
<dbReference type="InterPro" id="IPR036047">
    <property type="entry name" value="F-box-like_dom_sf"/>
</dbReference>
<dbReference type="Pfam" id="PF24750">
    <property type="entry name" value="b-prop_At3g26010-like"/>
    <property type="match status" value="1"/>
</dbReference>
<dbReference type="InterPro" id="IPR001810">
    <property type="entry name" value="F-box_dom"/>
</dbReference>
<organism evidence="3 4">
    <name type="scientific">Stylosanthes scabra</name>
    <dbReference type="NCBI Taxonomy" id="79078"/>
    <lineage>
        <taxon>Eukaryota</taxon>
        <taxon>Viridiplantae</taxon>
        <taxon>Streptophyta</taxon>
        <taxon>Embryophyta</taxon>
        <taxon>Tracheophyta</taxon>
        <taxon>Spermatophyta</taxon>
        <taxon>Magnoliopsida</taxon>
        <taxon>eudicotyledons</taxon>
        <taxon>Gunneridae</taxon>
        <taxon>Pentapetalae</taxon>
        <taxon>rosids</taxon>
        <taxon>fabids</taxon>
        <taxon>Fabales</taxon>
        <taxon>Fabaceae</taxon>
        <taxon>Papilionoideae</taxon>
        <taxon>50 kb inversion clade</taxon>
        <taxon>dalbergioids sensu lato</taxon>
        <taxon>Dalbergieae</taxon>
        <taxon>Pterocarpus clade</taxon>
        <taxon>Stylosanthes</taxon>
    </lineage>
</organism>
<evidence type="ECO:0000259" key="2">
    <source>
        <dbReference type="Pfam" id="PF24750"/>
    </source>
</evidence>
<dbReference type="EMBL" id="JASCZI010151534">
    <property type="protein sequence ID" value="MED6173389.1"/>
    <property type="molecule type" value="Genomic_DNA"/>
</dbReference>
<dbReference type="PANTHER" id="PTHR35546:SF130">
    <property type="entry name" value="EXPRESSED PROTEIN"/>
    <property type="match status" value="1"/>
</dbReference>
<dbReference type="InterPro" id="IPR055290">
    <property type="entry name" value="At3g26010-like"/>
</dbReference>
<protein>
    <recommendedName>
        <fullName evidence="5">F-box domain-containing protein</fullName>
    </recommendedName>
</protein>
<proteinExistence type="predicted"/>
<dbReference type="SUPFAM" id="SSF81383">
    <property type="entry name" value="F-box domain"/>
    <property type="match status" value="1"/>
</dbReference>
<reference evidence="3 4" key="1">
    <citation type="journal article" date="2023" name="Plants (Basel)">
        <title>Bridging the Gap: Combining Genomics and Transcriptomics Approaches to Understand Stylosanthes scabra, an Orphan Legume from the Brazilian Caatinga.</title>
        <authorList>
            <person name="Ferreira-Neto J.R.C."/>
            <person name="da Silva M.D."/>
            <person name="Binneck E."/>
            <person name="de Melo N.F."/>
            <person name="da Silva R.H."/>
            <person name="de Melo A.L.T.M."/>
            <person name="Pandolfi V."/>
            <person name="Bustamante F.O."/>
            <person name="Brasileiro-Vidal A.C."/>
            <person name="Benko-Iseppon A.M."/>
        </authorList>
    </citation>
    <scope>NUCLEOTIDE SEQUENCE [LARGE SCALE GENOMIC DNA]</scope>
    <source>
        <tissue evidence="3">Leaves</tissue>
    </source>
</reference>